<accession>S3DJ52</accession>
<dbReference type="EMBL" id="KE145370">
    <property type="protein sequence ID" value="EPE26578.1"/>
    <property type="molecule type" value="Genomic_DNA"/>
</dbReference>
<feature type="compositionally biased region" description="Polar residues" evidence="1">
    <location>
        <begin position="1"/>
        <end position="10"/>
    </location>
</feature>
<evidence type="ECO:0000256" key="1">
    <source>
        <dbReference type="SAM" id="MobiDB-lite"/>
    </source>
</evidence>
<gene>
    <name evidence="2" type="ORF">GLAREA_02491</name>
</gene>
<name>S3DJ52_GLAL2</name>
<dbReference type="RefSeq" id="XP_008085768.1">
    <property type="nucleotide sequence ID" value="XM_008087577.1"/>
</dbReference>
<evidence type="ECO:0000313" key="3">
    <source>
        <dbReference type="Proteomes" id="UP000016922"/>
    </source>
</evidence>
<dbReference type="Proteomes" id="UP000016922">
    <property type="component" value="Unassembled WGS sequence"/>
</dbReference>
<dbReference type="AlphaFoldDB" id="S3DJ52"/>
<organism evidence="2 3">
    <name type="scientific">Glarea lozoyensis (strain ATCC 20868 / MF5171)</name>
    <dbReference type="NCBI Taxonomy" id="1116229"/>
    <lineage>
        <taxon>Eukaryota</taxon>
        <taxon>Fungi</taxon>
        <taxon>Dikarya</taxon>
        <taxon>Ascomycota</taxon>
        <taxon>Pezizomycotina</taxon>
        <taxon>Leotiomycetes</taxon>
        <taxon>Helotiales</taxon>
        <taxon>Helotiaceae</taxon>
        <taxon>Glarea</taxon>
    </lineage>
</organism>
<keyword evidence="3" id="KW-1185">Reference proteome</keyword>
<dbReference type="KEGG" id="glz:GLAREA_02491"/>
<proteinExistence type="predicted"/>
<feature type="region of interest" description="Disordered" evidence="1">
    <location>
        <begin position="1"/>
        <end position="29"/>
    </location>
</feature>
<sequence length="57" mass="6362">MIQQIRNAGQSPKKGNPHNISISARDGRDEDLGCSVQDLKSALEPYDCGAEVWHLRR</sequence>
<reference evidence="2 3" key="1">
    <citation type="journal article" date="2013" name="BMC Genomics">
        <title>Genomics-driven discovery of the pneumocandin biosynthetic gene cluster in the fungus Glarea lozoyensis.</title>
        <authorList>
            <person name="Chen L."/>
            <person name="Yue Q."/>
            <person name="Zhang X."/>
            <person name="Xiang M."/>
            <person name="Wang C."/>
            <person name="Li S."/>
            <person name="Che Y."/>
            <person name="Ortiz-Lopez F.J."/>
            <person name="Bills G.F."/>
            <person name="Liu X."/>
            <person name="An Z."/>
        </authorList>
    </citation>
    <scope>NUCLEOTIDE SEQUENCE [LARGE SCALE GENOMIC DNA]</scope>
    <source>
        <strain evidence="3">ATCC 20868 / MF5171</strain>
    </source>
</reference>
<dbReference type="GeneID" id="19461548"/>
<protein>
    <submittedName>
        <fullName evidence="2">Uncharacterized protein</fullName>
    </submittedName>
</protein>
<dbReference type="HOGENOM" id="CLU_2996660_0_0_1"/>
<evidence type="ECO:0000313" key="2">
    <source>
        <dbReference type="EMBL" id="EPE26578.1"/>
    </source>
</evidence>